<feature type="transmembrane region" description="Helical" evidence="1">
    <location>
        <begin position="104"/>
        <end position="121"/>
    </location>
</feature>
<sequence>MFKHKGLVTLKSLLVFMVLLLIWPHLLHLFSGRGADIGGGFSHILWFSLYAVPVILLTAVPVTVAAGFITMWLSGLSRTAVNFTIHIGSAALIGRILFDGFNEFTYLAIAVGAFFFFFDEWPHAWGRRNKRGLIAVTALVLLFTLIPTWISNYQVVQDLRKIDSEGFPDVVIFINGQEVPGTTVSTKYLSTGLEKSDYKGHSAEILPKGILEDSQYDIYEVNEGDVLSVTMDGSLSEVYTLELLYIDDTGQKTEVLSENNNEFVLPGELDPQALLFRAAWKRHMVLFQVYVK</sequence>
<keyword evidence="1" id="KW-0812">Transmembrane</keyword>
<feature type="transmembrane region" description="Helical" evidence="1">
    <location>
        <begin position="50"/>
        <end position="73"/>
    </location>
</feature>
<feature type="transmembrane region" description="Helical" evidence="1">
    <location>
        <begin position="133"/>
        <end position="150"/>
    </location>
</feature>
<reference evidence="2 3" key="1">
    <citation type="submission" date="2018-10" db="EMBL/GenBank/DDBJ databases">
        <title>Bacillus Keqinensis sp. nov., a moderately halophilic bacterium isolated from a saline-alkaline lake.</title>
        <authorList>
            <person name="Wang H."/>
        </authorList>
    </citation>
    <scope>NUCLEOTIDE SEQUENCE [LARGE SCALE GENOMIC DNA]</scope>
    <source>
        <strain evidence="2 3">KQ-3</strain>
    </source>
</reference>
<proteinExistence type="predicted"/>
<name>A0A3M7TQC9_9BACI</name>
<dbReference type="EMBL" id="RHIB01000002">
    <property type="protein sequence ID" value="RNA67621.1"/>
    <property type="molecule type" value="Genomic_DNA"/>
</dbReference>
<dbReference type="Proteomes" id="UP000278746">
    <property type="component" value="Unassembled WGS sequence"/>
</dbReference>
<keyword evidence="1" id="KW-1133">Transmembrane helix</keyword>
<dbReference type="RefSeq" id="WP_122899204.1">
    <property type="nucleotide sequence ID" value="NZ_RHIB01000002.1"/>
</dbReference>
<protein>
    <submittedName>
        <fullName evidence="2">Uncharacterized protein</fullName>
    </submittedName>
</protein>
<organism evidence="2 3">
    <name type="scientific">Alteribacter keqinensis</name>
    <dbReference type="NCBI Taxonomy" id="2483800"/>
    <lineage>
        <taxon>Bacteria</taxon>
        <taxon>Bacillati</taxon>
        <taxon>Bacillota</taxon>
        <taxon>Bacilli</taxon>
        <taxon>Bacillales</taxon>
        <taxon>Bacillaceae</taxon>
        <taxon>Alteribacter</taxon>
    </lineage>
</organism>
<comment type="caution">
    <text evidence="2">The sequence shown here is derived from an EMBL/GenBank/DDBJ whole genome shotgun (WGS) entry which is preliminary data.</text>
</comment>
<gene>
    <name evidence="2" type="ORF">EBO34_12930</name>
</gene>
<dbReference type="AlphaFoldDB" id="A0A3M7TQC9"/>
<evidence type="ECO:0000313" key="3">
    <source>
        <dbReference type="Proteomes" id="UP000278746"/>
    </source>
</evidence>
<evidence type="ECO:0000313" key="2">
    <source>
        <dbReference type="EMBL" id="RNA67621.1"/>
    </source>
</evidence>
<keyword evidence="1" id="KW-0472">Membrane</keyword>
<accession>A0A3M7TQC9</accession>
<feature type="transmembrane region" description="Helical" evidence="1">
    <location>
        <begin position="12"/>
        <end position="30"/>
    </location>
</feature>
<evidence type="ECO:0000256" key="1">
    <source>
        <dbReference type="SAM" id="Phobius"/>
    </source>
</evidence>
<keyword evidence="3" id="KW-1185">Reference proteome</keyword>
<dbReference type="OrthoDB" id="2856139at2"/>